<evidence type="ECO:0008006" key="4">
    <source>
        <dbReference type="Google" id="ProtNLM"/>
    </source>
</evidence>
<dbReference type="RefSeq" id="WP_201157271.1">
    <property type="nucleotide sequence ID" value="NZ_NHSD01000255.1"/>
</dbReference>
<protein>
    <recommendedName>
        <fullName evidence="4">Beta-barrel assembly machine subunit BamF</fullName>
    </recommendedName>
</protein>
<reference evidence="2" key="1">
    <citation type="submission" date="2017-05" db="EMBL/GenBank/DDBJ databases">
        <authorList>
            <person name="Imhoff J.F."/>
            <person name="Rahn T."/>
            <person name="Kuenzel S."/>
            <person name="Neulinger S.C."/>
        </authorList>
    </citation>
    <scope>NUCLEOTIDE SEQUENCE</scope>
    <source>
        <strain evidence="2">LMG 28126</strain>
    </source>
</reference>
<reference evidence="2" key="2">
    <citation type="journal article" date="2020" name="Microorganisms">
        <title>Osmotic Adaptation and Compatible Solute Biosynthesis of Phototrophic Bacteria as Revealed from Genome Analyses.</title>
        <authorList>
            <person name="Imhoff J.F."/>
            <person name="Rahn T."/>
            <person name="Kunzel S."/>
            <person name="Keller A."/>
            <person name="Neulinger S.C."/>
        </authorList>
    </citation>
    <scope>NUCLEOTIDE SEQUENCE</scope>
    <source>
        <strain evidence="2">LMG 28126</strain>
    </source>
</reference>
<dbReference type="Proteomes" id="UP000706333">
    <property type="component" value="Unassembled WGS sequence"/>
</dbReference>
<evidence type="ECO:0000313" key="3">
    <source>
        <dbReference type="Proteomes" id="UP000706333"/>
    </source>
</evidence>
<dbReference type="Pfam" id="PF11233">
    <property type="entry name" value="DUF3035"/>
    <property type="match status" value="1"/>
</dbReference>
<keyword evidence="3" id="KW-1185">Reference proteome</keyword>
<sequence>MRSALNIPAALLLVLALAACSDRSEPRLMNLQSSTDGPDAFALVPTRPLEMPASLDTLPQPAPGTVNRADPNPRADAIAALGGRPGASVAGDAALMSYTTRFGVTPDIRAQLAAADLERRSRNRGRLLERWFGVNTYNQAYRDMALDSQAELQRWRGAGARTPGAPPPR</sequence>
<evidence type="ECO:0000256" key="1">
    <source>
        <dbReference type="SAM" id="SignalP"/>
    </source>
</evidence>
<feature type="signal peptide" evidence="1">
    <location>
        <begin position="1"/>
        <end position="18"/>
    </location>
</feature>
<dbReference type="PROSITE" id="PS51257">
    <property type="entry name" value="PROKAR_LIPOPROTEIN"/>
    <property type="match status" value="1"/>
</dbReference>
<evidence type="ECO:0000313" key="2">
    <source>
        <dbReference type="EMBL" id="MBK5927510.1"/>
    </source>
</evidence>
<comment type="caution">
    <text evidence="2">The sequence shown here is derived from an EMBL/GenBank/DDBJ whole genome shotgun (WGS) entry which is preliminary data.</text>
</comment>
<dbReference type="EMBL" id="NHSD01000255">
    <property type="protein sequence ID" value="MBK5927510.1"/>
    <property type="molecule type" value="Genomic_DNA"/>
</dbReference>
<gene>
    <name evidence="2" type="ORF">CCR87_09250</name>
</gene>
<feature type="chain" id="PRO_5036951729" description="Beta-barrel assembly machine subunit BamF" evidence="1">
    <location>
        <begin position="19"/>
        <end position="169"/>
    </location>
</feature>
<dbReference type="AlphaFoldDB" id="A0A934WHU5"/>
<accession>A0A934WHU5</accession>
<keyword evidence="1" id="KW-0732">Signal</keyword>
<organism evidence="2 3">
    <name type="scientific">Rhodobaculum claviforme</name>
    <dbReference type="NCBI Taxonomy" id="1549854"/>
    <lineage>
        <taxon>Bacteria</taxon>
        <taxon>Pseudomonadati</taxon>
        <taxon>Pseudomonadota</taxon>
        <taxon>Alphaproteobacteria</taxon>
        <taxon>Rhodobacterales</taxon>
        <taxon>Paracoccaceae</taxon>
        <taxon>Rhodobaculum</taxon>
    </lineage>
</organism>
<proteinExistence type="predicted"/>
<dbReference type="InterPro" id="IPR021395">
    <property type="entry name" value="DUF3035"/>
</dbReference>
<name>A0A934WHU5_9RHOB</name>